<proteinExistence type="predicted"/>
<gene>
    <name evidence="3" type="ORF">ATL17_0114</name>
</gene>
<name>A0A4R6VQ61_9HYPH</name>
<dbReference type="InterPro" id="IPR036691">
    <property type="entry name" value="Endo/exonu/phosph_ase_sf"/>
</dbReference>
<protein>
    <submittedName>
        <fullName evidence="3">Endonuclease/exonuclease/phosphatase (EEP) superfamily protein YafD</fullName>
    </submittedName>
</protein>
<evidence type="ECO:0000313" key="3">
    <source>
        <dbReference type="EMBL" id="TDQ66129.1"/>
    </source>
</evidence>
<keyword evidence="1" id="KW-0472">Membrane</keyword>
<dbReference type="OrthoDB" id="3808618at2"/>
<dbReference type="AlphaFoldDB" id="A0A4R6VQ61"/>
<feature type="transmembrane region" description="Helical" evidence="1">
    <location>
        <begin position="45"/>
        <end position="61"/>
    </location>
</feature>
<dbReference type="RefSeq" id="WP_133570846.1">
    <property type="nucleotide sequence ID" value="NZ_SNYR01000001.1"/>
</dbReference>
<feature type="transmembrane region" description="Helical" evidence="1">
    <location>
        <begin position="68"/>
        <end position="90"/>
    </location>
</feature>
<dbReference type="GO" id="GO:0004527">
    <property type="term" value="F:exonuclease activity"/>
    <property type="evidence" value="ECO:0007669"/>
    <property type="project" value="UniProtKB-KW"/>
</dbReference>
<dbReference type="GO" id="GO:0004519">
    <property type="term" value="F:endonuclease activity"/>
    <property type="evidence" value="ECO:0007669"/>
    <property type="project" value="UniProtKB-KW"/>
</dbReference>
<keyword evidence="3" id="KW-0378">Hydrolase</keyword>
<accession>A0A4R6VQ61</accession>
<dbReference type="InterPro" id="IPR005135">
    <property type="entry name" value="Endo/exonuclease/phosphatase"/>
</dbReference>
<keyword evidence="3" id="KW-0540">Nuclease</keyword>
<dbReference type="EMBL" id="SNYR01000001">
    <property type="protein sequence ID" value="TDQ66129.1"/>
    <property type="molecule type" value="Genomic_DNA"/>
</dbReference>
<keyword evidence="1" id="KW-1133">Transmembrane helix</keyword>
<feature type="domain" description="Endonuclease/exonuclease/phosphatase" evidence="2">
    <location>
        <begin position="109"/>
        <end position="320"/>
    </location>
</feature>
<reference evidence="3 4" key="1">
    <citation type="submission" date="2019-03" db="EMBL/GenBank/DDBJ databases">
        <title>Genomic Encyclopedia of Type Strains, Phase III (KMG-III): the genomes of soil and plant-associated and newly described type strains.</title>
        <authorList>
            <person name="Whitman W."/>
        </authorList>
    </citation>
    <scope>NUCLEOTIDE SEQUENCE [LARGE SCALE GENOMIC DNA]</scope>
    <source>
        <strain evidence="3 4">CGMCC 1.7002</strain>
    </source>
</reference>
<feature type="transmembrane region" description="Helical" evidence="1">
    <location>
        <begin position="7"/>
        <end position="33"/>
    </location>
</feature>
<dbReference type="SUPFAM" id="SSF56219">
    <property type="entry name" value="DNase I-like"/>
    <property type="match status" value="1"/>
</dbReference>
<evidence type="ECO:0000313" key="4">
    <source>
        <dbReference type="Proteomes" id="UP000295391"/>
    </source>
</evidence>
<evidence type="ECO:0000259" key="2">
    <source>
        <dbReference type="Pfam" id="PF03372"/>
    </source>
</evidence>
<sequence length="333" mass="36933">MGKALTSLIIFGFSAAAGFFALSAIVGFLGFAFWPFDIFNHLQPIWLIGSLGCLLLSPLLLRRQPVRGFIIAISATGFLAATSVVLPEFLAGVRQETPQIDTEKSLRLMTFNIYAKNDDLNALALSVLEVDPDIVVFQEFWRWHRAGLEERLTETYPYTLHCQGGRRSFVALYAKIPFAPQPGNDCLDSLAANQRTSIISVKFPATETHESFSVVTTHFDWPVPIERQREQVDVFVAALQQVQGPMLVAGDFNSTPYSYSLKGLIERASLERVAKGIPTWPAPPTYPVPMPAWLQLDQLMRRGGVVATPARKGPSGGSDHYPLYTDFIIQTEN</sequence>
<keyword evidence="4" id="KW-1185">Reference proteome</keyword>
<keyword evidence="1" id="KW-0812">Transmembrane</keyword>
<keyword evidence="3" id="KW-0255">Endonuclease</keyword>
<keyword evidence="3" id="KW-0269">Exonuclease</keyword>
<dbReference type="Gene3D" id="3.60.10.10">
    <property type="entry name" value="Endonuclease/exonuclease/phosphatase"/>
    <property type="match status" value="1"/>
</dbReference>
<comment type="caution">
    <text evidence="3">The sequence shown here is derived from an EMBL/GenBank/DDBJ whole genome shotgun (WGS) entry which is preliminary data.</text>
</comment>
<dbReference type="Proteomes" id="UP000295391">
    <property type="component" value="Unassembled WGS sequence"/>
</dbReference>
<dbReference type="Pfam" id="PF03372">
    <property type="entry name" value="Exo_endo_phos"/>
    <property type="match status" value="1"/>
</dbReference>
<organism evidence="3 4">
    <name type="scientific">Maritalea mobilis</name>
    <dbReference type="NCBI Taxonomy" id="483324"/>
    <lineage>
        <taxon>Bacteria</taxon>
        <taxon>Pseudomonadati</taxon>
        <taxon>Pseudomonadota</taxon>
        <taxon>Alphaproteobacteria</taxon>
        <taxon>Hyphomicrobiales</taxon>
        <taxon>Devosiaceae</taxon>
        <taxon>Maritalea</taxon>
    </lineage>
</organism>
<evidence type="ECO:0000256" key="1">
    <source>
        <dbReference type="SAM" id="Phobius"/>
    </source>
</evidence>